<organism evidence="2 3">
    <name type="scientific">Anas platyrhynchos</name>
    <name type="common">Mallard</name>
    <name type="synonym">Anas boschas</name>
    <dbReference type="NCBI Taxonomy" id="8839"/>
    <lineage>
        <taxon>Eukaryota</taxon>
        <taxon>Metazoa</taxon>
        <taxon>Chordata</taxon>
        <taxon>Craniata</taxon>
        <taxon>Vertebrata</taxon>
        <taxon>Euteleostomi</taxon>
        <taxon>Archelosauria</taxon>
        <taxon>Archosauria</taxon>
        <taxon>Dinosauria</taxon>
        <taxon>Saurischia</taxon>
        <taxon>Theropoda</taxon>
        <taxon>Coelurosauria</taxon>
        <taxon>Aves</taxon>
        <taxon>Neognathae</taxon>
        <taxon>Galloanserae</taxon>
        <taxon>Anseriformes</taxon>
        <taxon>Anatidae</taxon>
        <taxon>Anatinae</taxon>
        <taxon>Anas</taxon>
    </lineage>
</organism>
<feature type="region of interest" description="Disordered" evidence="1">
    <location>
        <begin position="1225"/>
        <end position="1287"/>
    </location>
</feature>
<evidence type="ECO:0000256" key="1">
    <source>
        <dbReference type="SAM" id="MobiDB-lite"/>
    </source>
</evidence>
<dbReference type="Proteomes" id="UP000296049">
    <property type="component" value="Unassembled WGS sequence"/>
</dbReference>
<feature type="compositionally biased region" description="Low complexity" evidence="1">
    <location>
        <begin position="258"/>
        <end position="269"/>
    </location>
</feature>
<feature type="region of interest" description="Disordered" evidence="1">
    <location>
        <begin position="768"/>
        <end position="804"/>
    </location>
</feature>
<feature type="region of interest" description="Disordered" evidence="1">
    <location>
        <begin position="229"/>
        <end position="310"/>
    </location>
</feature>
<keyword evidence="3" id="KW-1185">Reference proteome</keyword>
<accession>R0LL54</accession>
<feature type="region of interest" description="Disordered" evidence="1">
    <location>
        <begin position="516"/>
        <end position="583"/>
    </location>
</feature>
<evidence type="ECO:0000313" key="2">
    <source>
        <dbReference type="EMBL" id="EOB02390.1"/>
    </source>
</evidence>
<protein>
    <submittedName>
        <fullName evidence="2">Uncharacterized protein</fullName>
    </submittedName>
</protein>
<feature type="compositionally biased region" description="Polar residues" evidence="1">
    <location>
        <begin position="75"/>
        <end position="87"/>
    </location>
</feature>
<feature type="compositionally biased region" description="Basic and acidic residues" evidence="1">
    <location>
        <begin position="278"/>
        <end position="289"/>
    </location>
</feature>
<feature type="compositionally biased region" description="Polar residues" evidence="1">
    <location>
        <begin position="851"/>
        <end position="861"/>
    </location>
</feature>
<feature type="region of interest" description="Disordered" evidence="1">
    <location>
        <begin position="1154"/>
        <end position="1192"/>
    </location>
</feature>
<feature type="region of interest" description="Disordered" evidence="1">
    <location>
        <begin position="634"/>
        <end position="693"/>
    </location>
</feature>
<feature type="compositionally biased region" description="Basic residues" evidence="1">
    <location>
        <begin position="882"/>
        <end position="894"/>
    </location>
</feature>
<proteinExistence type="predicted"/>
<name>R0LL54_ANAPL</name>
<reference evidence="3" key="1">
    <citation type="journal article" date="2013" name="Nat. Genet.">
        <title>The duck genome and transcriptome provide insight into an avian influenza virus reservoir species.</title>
        <authorList>
            <person name="Huang Y."/>
            <person name="Li Y."/>
            <person name="Burt D.W."/>
            <person name="Chen H."/>
            <person name="Zhang Y."/>
            <person name="Qian W."/>
            <person name="Kim H."/>
            <person name="Gan S."/>
            <person name="Zhao Y."/>
            <person name="Li J."/>
            <person name="Yi K."/>
            <person name="Feng H."/>
            <person name="Zhu P."/>
            <person name="Li B."/>
            <person name="Liu Q."/>
            <person name="Fairley S."/>
            <person name="Magor K.E."/>
            <person name="Du Z."/>
            <person name="Hu X."/>
            <person name="Goodman L."/>
            <person name="Tafer H."/>
            <person name="Vignal A."/>
            <person name="Lee T."/>
            <person name="Kim K.W."/>
            <person name="Sheng Z."/>
            <person name="An Y."/>
            <person name="Searle S."/>
            <person name="Herrero J."/>
            <person name="Groenen M.A."/>
            <person name="Crooijmans R.P."/>
            <person name="Faraut T."/>
            <person name="Cai Q."/>
            <person name="Webster R.G."/>
            <person name="Aldridge J.R."/>
            <person name="Warren W.C."/>
            <person name="Bartschat S."/>
            <person name="Kehr S."/>
            <person name="Marz M."/>
            <person name="Stadler P.F."/>
            <person name="Smith J."/>
            <person name="Kraus R.H."/>
            <person name="Zhao Y."/>
            <person name="Ren L."/>
            <person name="Fei J."/>
            <person name="Morisson M."/>
            <person name="Kaiser P."/>
            <person name="Griffin D.K."/>
            <person name="Rao M."/>
            <person name="Pitel F."/>
            <person name="Wang J."/>
            <person name="Li N."/>
        </authorList>
    </citation>
    <scope>NUCLEOTIDE SEQUENCE [LARGE SCALE GENOMIC DNA]</scope>
</reference>
<feature type="compositionally biased region" description="Polar residues" evidence="1">
    <location>
        <begin position="790"/>
        <end position="804"/>
    </location>
</feature>
<feature type="compositionally biased region" description="Polar residues" evidence="1">
    <location>
        <begin position="377"/>
        <end position="390"/>
    </location>
</feature>
<feature type="region of interest" description="Disordered" evidence="1">
    <location>
        <begin position="377"/>
        <end position="399"/>
    </location>
</feature>
<feature type="compositionally biased region" description="Basic and acidic residues" evidence="1">
    <location>
        <begin position="1181"/>
        <end position="1192"/>
    </location>
</feature>
<evidence type="ECO:0000313" key="3">
    <source>
        <dbReference type="Proteomes" id="UP000296049"/>
    </source>
</evidence>
<gene>
    <name evidence="2" type="ORF">Anapl_04453</name>
</gene>
<sequence>MSLNRLRSRRGMSVTELGAGSVPIQPEQLAAGCSAQQGSSVQPAPGLLYLTASARQKSPKYARSPGTQLGIEPQMPSQREPQPSGTGSLRCWASSVYGLGTICSRRDIKAHVSLQQTHKIQEIASAHAVRTGREGKAELPSEAPRDAGLQGGTALVGTCALCPPAPYPQSWDVLATHGLPTPLTFSKPRLTKPEEPPGPGRSLGLAVLPILCHSDRRETSLCSYSVSELGRNQQEQRPAHYGRNKADPLGPRQEQDTARNGNAARGRTAPPDPLNLPEKIHRLPSRPREAGTLPTSSSPGTLPRGWFGRARSPHHLSNPIYGAAKAAPSAHGIKYLGLVETPTCLPEALQQAPERRQVLPILQQRREAAKQLVPNSNNKTALPAYSSPSTERLPELQGTPGKGKPFATPCYQLLTPLAAGFIFLQDNKQLLTLITLCISERCNEVHWDTRPLRALWSFGHCMAVVPAPGLLTDRARATREPKNYFTGCKISCTQKAAEVLQGCRRCQLRASLLPGLGREQHQSPNPNLGSRTGKEQPPGYDEHPASALQPGEGTSAVPSPRSKREGRGRTEVRRGAQSIACVSTQKSAVPRGYVFQEQARDRRAKGARQEVGFKGRALLPRRLLKDPELLLSMPSRVPETPSLTRSQNLLFPPSEQEFKPETHLRLPQPEATRSRDRLSPQPPAPLSRTRAPYRGLCLVEHKCPKTRAQKREPRQAEPLGLAAAPPAAAVGASPLLCTAMLPAPPHITPHHPHPHELGPRLNTSHYARRSEAEEQPQDPASQHALAHGAATSTPSSSWISAGPNSPWQCAPKSTLKAGSECNMAKARELARCSIRPVSQVPKGQGEKGKRNNISCYSTKQQRLPKLRATPRPACCRNQGNRKPQHLHSKRRLRFSRPPAAPARREQTAQPAVCGTEKPAAVRAQQGMPGRAQDCNSCSSYQPQGYLQQASAVPTSKEVFPSSKSYTPVPELPGCNAGGPTEALELCHTEKFVLQEDVPALAVDIVASPGQRQICCLCSWPSQSTGPSAGAMSETGAKERRGRLLGYVGRRSLTCVYKGLLGRFFMGALDGELEGRPAFGLNLKETAGTVSDILLWTLSNWPKGHCPGVAAISCCSQCHGQEIGSSQSAHQQPVLAAAPRLLPRRHWALLPAGAQEAAQGMEDVPSPPAQPPLDLSNKPLKKAGEQPPRTEQKQHFCPLRQWFLEHPATFSSGAEPNAAGLFRMPEPRRPFPQPPGILQGPASRAQAQQFQGSPRAMDARSSPLPSTAANKEKKRSLVNEKPGAAAGERGEYSKGFLATWDVNSWLCLVLFTSLG</sequence>
<feature type="region of interest" description="Disordered" evidence="1">
    <location>
        <begin position="55"/>
        <end position="87"/>
    </location>
</feature>
<feature type="region of interest" description="Disordered" evidence="1">
    <location>
        <begin position="839"/>
        <end position="917"/>
    </location>
</feature>
<dbReference type="EMBL" id="KB742967">
    <property type="protein sequence ID" value="EOB02390.1"/>
    <property type="molecule type" value="Genomic_DNA"/>
</dbReference>
<feature type="compositionally biased region" description="Basic and acidic residues" evidence="1">
    <location>
        <begin position="562"/>
        <end position="574"/>
    </location>
</feature>
<feature type="region of interest" description="Disordered" evidence="1">
    <location>
        <begin position="184"/>
        <end position="203"/>
    </location>
</feature>